<dbReference type="InterPro" id="IPR004413">
    <property type="entry name" value="GatB"/>
</dbReference>
<dbReference type="InterPro" id="IPR017958">
    <property type="entry name" value="Gln-tRNA_amidoTrfase_suB_CS"/>
</dbReference>
<sequence>MGVYIPTIGLEVHAELSTRTKMFCSSKNDPDEMRPNVNVCPVCMGFPGTLPVPNKEAVRHVLRVGTAVGGTCADYTEFDRKNYFYPDLPKGYQISQYEYPLIKGGMIAGVQLTRIHLEEDTARSQHLPSQSAEGDAWSVIDFNRSGIPLMELVTEPVIHDAKTASFFAQELQRLLRALSAGEANMEKGQMRVEANISISQDPKKFGTKVEVKNINSFKAVEKAIAYELERQEELLERGGKVIQETRGWDENKEVTFSQRLKEESHDYRYFPEPDIPKFHLSRIAEFSSESLMKTMPELPWQKRDRYRSLGLKEQEAEILVADPVYADFFDTEIVEQLKGDELQIGSNYLLSDIRGFGANQVELENLKGGKFSEVIKLIRGGSISSRGAKDLIAVLLKEGGEPKDQATKKGLLQMQDIEAISGIVDEVVRENTEVVANVRGGKIEALKFLIGQGMKKSKGSANPTELERILREKLK</sequence>
<dbReference type="SUPFAM" id="SSF55931">
    <property type="entry name" value="Glutamine synthetase/guanido kinase"/>
    <property type="match status" value="1"/>
</dbReference>
<dbReference type="NCBIfam" id="NF004012">
    <property type="entry name" value="PRK05477.1-2"/>
    <property type="match status" value="1"/>
</dbReference>
<evidence type="ECO:0000256" key="3">
    <source>
        <dbReference type="ARBA" id="ARBA00022598"/>
    </source>
</evidence>
<evidence type="ECO:0000256" key="9">
    <source>
        <dbReference type="ARBA" id="ARBA00047913"/>
    </source>
</evidence>
<evidence type="ECO:0000256" key="10">
    <source>
        <dbReference type="HAMAP-Rule" id="MF_00121"/>
    </source>
</evidence>
<dbReference type="Proteomes" id="UP000178249">
    <property type="component" value="Unassembled WGS sequence"/>
</dbReference>
<evidence type="ECO:0000256" key="2">
    <source>
        <dbReference type="ARBA" id="ARBA00011123"/>
    </source>
</evidence>
<dbReference type="GO" id="GO:0006412">
    <property type="term" value="P:translation"/>
    <property type="evidence" value="ECO:0007669"/>
    <property type="project" value="UniProtKB-UniRule"/>
</dbReference>
<comment type="caution">
    <text evidence="12">The sequence shown here is derived from an EMBL/GenBank/DDBJ whole genome shotgun (WGS) entry which is preliminary data.</text>
</comment>
<dbReference type="InterPro" id="IPR014746">
    <property type="entry name" value="Gln_synth/guanido_kin_cat_dom"/>
</dbReference>
<comment type="catalytic activity">
    <reaction evidence="9 10">
        <text>L-glutamyl-tRNA(Gln) + L-glutamine + ATP + H2O = L-glutaminyl-tRNA(Gln) + L-glutamate + ADP + phosphate + H(+)</text>
        <dbReference type="Rhea" id="RHEA:17521"/>
        <dbReference type="Rhea" id="RHEA-COMP:9681"/>
        <dbReference type="Rhea" id="RHEA-COMP:9684"/>
        <dbReference type="ChEBI" id="CHEBI:15377"/>
        <dbReference type="ChEBI" id="CHEBI:15378"/>
        <dbReference type="ChEBI" id="CHEBI:29985"/>
        <dbReference type="ChEBI" id="CHEBI:30616"/>
        <dbReference type="ChEBI" id="CHEBI:43474"/>
        <dbReference type="ChEBI" id="CHEBI:58359"/>
        <dbReference type="ChEBI" id="CHEBI:78520"/>
        <dbReference type="ChEBI" id="CHEBI:78521"/>
        <dbReference type="ChEBI" id="CHEBI:456216"/>
    </reaction>
</comment>
<comment type="catalytic activity">
    <reaction evidence="8 10">
        <text>L-aspartyl-tRNA(Asn) + L-glutamine + ATP + H2O = L-asparaginyl-tRNA(Asn) + L-glutamate + ADP + phosphate + 2 H(+)</text>
        <dbReference type="Rhea" id="RHEA:14513"/>
        <dbReference type="Rhea" id="RHEA-COMP:9674"/>
        <dbReference type="Rhea" id="RHEA-COMP:9677"/>
        <dbReference type="ChEBI" id="CHEBI:15377"/>
        <dbReference type="ChEBI" id="CHEBI:15378"/>
        <dbReference type="ChEBI" id="CHEBI:29985"/>
        <dbReference type="ChEBI" id="CHEBI:30616"/>
        <dbReference type="ChEBI" id="CHEBI:43474"/>
        <dbReference type="ChEBI" id="CHEBI:58359"/>
        <dbReference type="ChEBI" id="CHEBI:78515"/>
        <dbReference type="ChEBI" id="CHEBI:78516"/>
        <dbReference type="ChEBI" id="CHEBI:456216"/>
    </reaction>
</comment>
<dbReference type="NCBIfam" id="NF004014">
    <property type="entry name" value="PRK05477.1-4"/>
    <property type="match status" value="1"/>
</dbReference>
<dbReference type="GO" id="GO:0050566">
    <property type="term" value="F:asparaginyl-tRNA synthase (glutamine-hydrolyzing) activity"/>
    <property type="evidence" value="ECO:0007669"/>
    <property type="project" value="RHEA"/>
</dbReference>
<dbReference type="PROSITE" id="PS01234">
    <property type="entry name" value="GATB"/>
    <property type="match status" value="1"/>
</dbReference>
<evidence type="ECO:0000256" key="4">
    <source>
        <dbReference type="ARBA" id="ARBA00022741"/>
    </source>
</evidence>
<evidence type="ECO:0000313" key="12">
    <source>
        <dbReference type="EMBL" id="OGG43561.1"/>
    </source>
</evidence>
<dbReference type="InterPro" id="IPR017959">
    <property type="entry name" value="Asn/Gln-tRNA_amidoTrfase_suB/E"/>
</dbReference>
<dbReference type="InterPro" id="IPR023168">
    <property type="entry name" value="GatB_Yqey_C_2"/>
</dbReference>
<evidence type="ECO:0000256" key="1">
    <source>
        <dbReference type="ARBA" id="ARBA00005306"/>
    </source>
</evidence>
<dbReference type="SUPFAM" id="SSF89095">
    <property type="entry name" value="GatB/YqeY motif"/>
    <property type="match status" value="1"/>
</dbReference>
<dbReference type="SMART" id="SM00845">
    <property type="entry name" value="GatB_Yqey"/>
    <property type="match status" value="1"/>
</dbReference>
<dbReference type="PANTHER" id="PTHR11659:SF0">
    <property type="entry name" value="GLUTAMYL-TRNA(GLN) AMIDOTRANSFERASE SUBUNIT B, MITOCHONDRIAL"/>
    <property type="match status" value="1"/>
</dbReference>
<dbReference type="Gene3D" id="1.10.10.410">
    <property type="match status" value="1"/>
</dbReference>
<dbReference type="InterPro" id="IPR006075">
    <property type="entry name" value="Asn/Gln-tRNA_Trfase_suB/E_cat"/>
</dbReference>
<evidence type="ECO:0000259" key="11">
    <source>
        <dbReference type="SMART" id="SM00845"/>
    </source>
</evidence>
<comment type="similarity">
    <text evidence="1 10">Belongs to the GatB/GatE family. GatB subfamily.</text>
</comment>
<dbReference type="Pfam" id="PF02934">
    <property type="entry name" value="GatB_N"/>
    <property type="match status" value="1"/>
</dbReference>
<dbReference type="EC" id="6.3.5.-" evidence="10"/>
<evidence type="ECO:0000256" key="5">
    <source>
        <dbReference type="ARBA" id="ARBA00022840"/>
    </source>
</evidence>
<organism evidence="12 13">
    <name type="scientific">Candidatus Kaiserbacteria bacterium RIFCSPHIGHO2_01_FULL_48_10</name>
    <dbReference type="NCBI Taxonomy" id="1798476"/>
    <lineage>
        <taxon>Bacteria</taxon>
        <taxon>Candidatus Kaiseribacteriota</taxon>
    </lineage>
</organism>
<feature type="domain" description="Asn/Gln amidotransferase" evidence="11">
    <location>
        <begin position="327"/>
        <end position="474"/>
    </location>
</feature>
<evidence type="ECO:0000256" key="8">
    <source>
        <dbReference type="ARBA" id="ARBA00047380"/>
    </source>
</evidence>
<protein>
    <recommendedName>
        <fullName evidence="10">Aspartyl/glutamyl-tRNA(Asn/Gln) amidotransferase subunit B</fullName>
        <shortName evidence="10">Asp/Glu-ADT subunit B</shortName>
        <ecNumber evidence="10">6.3.5.-</ecNumber>
    </recommendedName>
</protein>
<keyword evidence="5 10" id="KW-0067">ATP-binding</keyword>
<keyword evidence="3 10" id="KW-0436">Ligase</keyword>
<evidence type="ECO:0000256" key="6">
    <source>
        <dbReference type="ARBA" id="ARBA00022917"/>
    </source>
</evidence>
<comment type="function">
    <text evidence="7 10">Allows the formation of correctly charged Asn-tRNA(Asn) or Gln-tRNA(Gln) through the transamidation of misacylated Asp-tRNA(Asn) or Glu-tRNA(Gln) in organisms which lack either or both of asparaginyl-tRNA or glutaminyl-tRNA synthetases. The reaction takes place in the presence of glutamine and ATP through an activated phospho-Asp-tRNA(Asn) or phospho-Glu-tRNA(Gln).</text>
</comment>
<evidence type="ECO:0000313" key="13">
    <source>
        <dbReference type="Proteomes" id="UP000178249"/>
    </source>
</evidence>
<dbReference type="AlphaFoldDB" id="A0A1F6C343"/>
<keyword evidence="6 10" id="KW-0648">Protein biosynthesis</keyword>
<dbReference type="PANTHER" id="PTHR11659">
    <property type="entry name" value="GLUTAMYL-TRNA GLN AMIDOTRANSFERASE SUBUNIT B MITOCHONDRIAL AND PROKARYOTIC PET112-RELATED"/>
    <property type="match status" value="1"/>
</dbReference>
<dbReference type="NCBIfam" id="TIGR00133">
    <property type="entry name" value="gatB"/>
    <property type="match status" value="1"/>
</dbReference>
<name>A0A1F6C343_9BACT</name>
<dbReference type="HAMAP" id="MF_00121">
    <property type="entry name" value="GatB"/>
    <property type="match status" value="1"/>
</dbReference>
<evidence type="ECO:0000256" key="7">
    <source>
        <dbReference type="ARBA" id="ARBA00024799"/>
    </source>
</evidence>
<dbReference type="GO" id="GO:0070681">
    <property type="term" value="P:glutaminyl-tRNAGln biosynthesis via transamidation"/>
    <property type="evidence" value="ECO:0007669"/>
    <property type="project" value="TreeGrafter"/>
</dbReference>
<dbReference type="EMBL" id="MFKP01000037">
    <property type="protein sequence ID" value="OGG43561.1"/>
    <property type="molecule type" value="Genomic_DNA"/>
</dbReference>
<dbReference type="FunFam" id="1.10.10.410:FF:000001">
    <property type="entry name" value="Aspartyl/glutamyl-tRNA(Asn/Gln) amidotransferase subunit B"/>
    <property type="match status" value="1"/>
</dbReference>
<proteinExistence type="inferred from homology"/>
<gene>
    <name evidence="10" type="primary">gatB</name>
    <name evidence="12" type="ORF">A2841_03015</name>
</gene>
<reference evidence="12 13" key="1">
    <citation type="journal article" date="2016" name="Nat. Commun.">
        <title>Thousands of microbial genomes shed light on interconnected biogeochemical processes in an aquifer system.</title>
        <authorList>
            <person name="Anantharaman K."/>
            <person name="Brown C.T."/>
            <person name="Hug L.A."/>
            <person name="Sharon I."/>
            <person name="Castelle C.J."/>
            <person name="Probst A.J."/>
            <person name="Thomas B.C."/>
            <person name="Singh A."/>
            <person name="Wilkins M.J."/>
            <person name="Karaoz U."/>
            <person name="Brodie E.L."/>
            <person name="Williams K.H."/>
            <person name="Hubbard S.S."/>
            <person name="Banfield J.F."/>
        </authorList>
    </citation>
    <scope>NUCLEOTIDE SEQUENCE [LARGE SCALE GENOMIC DNA]</scope>
</reference>
<dbReference type="Pfam" id="PF02637">
    <property type="entry name" value="GatB_Yqey"/>
    <property type="match status" value="1"/>
</dbReference>
<dbReference type="GO" id="GO:0005524">
    <property type="term" value="F:ATP binding"/>
    <property type="evidence" value="ECO:0007669"/>
    <property type="project" value="UniProtKB-KW"/>
</dbReference>
<dbReference type="InterPro" id="IPR018027">
    <property type="entry name" value="Asn/Gln_amidotransferase"/>
</dbReference>
<comment type="subunit">
    <text evidence="2 10">Heterotrimer of A, B and C subunits.</text>
</comment>
<dbReference type="GO" id="GO:0050567">
    <property type="term" value="F:glutaminyl-tRNA synthase (glutamine-hydrolyzing) activity"/>
    <property type="evidence" value="ECO:0007669"/>
    <property type="project" value="UniProtKB-UniRule"/>
</dbReference>
<dbReference type="InterPro" id="IPR003789">
    <property type="entry name" value="Asn/Gln_tRNA_amidoTrase-B-like"/>
</dbReference>
<accession>A0A1F6C343</accession>
<keyword evidence="4 10" id="KW-0547">Nucleotide-binding</keyword>